<sequence length="102" mass="11708">MKKQLAIQHCFNIWTFLEGKTNIELVFTVTLAVLAFYYEMTNCSVANEGLPSCNNELMHCCSPGFQELVHTRSLKAPAKQVSCQSGSYREKRIFFFNIQKHP</sequence>
<evidence type="ECO:0000313" key="1">
    <source>
        <dbReference type="EMBL" id="JAP77457.1"/>
    </source>
</evidence>
<dbReference type="AlphaFoldDB" id="A0A131YEW8"/>
<dbReference type="EMBL" id="GEDV01011100">
    <property type="protein sequence ID" value="JAP77457.1"/>
    <property type="molecule type" value="Transcribed_RNA"/>
</dbReference>
<proteinExistence type="predicted"/>
<protein>
    <submittedName>
        <fullName evidence="1">Uncharacterized protein</fullName>
    </submittedName>
</protein>
<organism evidence="1">
    <name type="scientific">Rhipicephalus appendiculatus</name>
    <name type="common">Brown ear tick</name>
    <dbReference type="NCBI Taxonomy" id="34631"/>
    <lineage>
        <taxon>Eukaryota</taxon>
        <taxon>Metazoa</taxon>
        <taxon>Ecdysozoa</taxon>
        <taxon>Arthropoda</taxon>
        <taxon>Chelicerata</taxon>
        <taxon>Arachnida</taxon>
        <taxon>Acari</taxon>
        <taxon>Parasitiformes</taxon>
        <taxon>Ixodida</taxon>
        <taxon>Ixodoidea</taxon>
        <taxon>Ixodidae</taxon>
        <taxon>Rhipicephalinae</taxon>
        <taxon>Rhipicephalus</taxon>
        <taxon>Rhipicephalus</taxon>
    </lineage>
</organism>
<accession>A0A131YEW8</accession>
<name>A0A131YEW8_RHIAP</name>
<reference evidence="1" key="1">
    <citation type="journal article" date="2016" name="Ticks Tick Borne Dis.">
        <title>De novo assembly and annotation of the salivary gland transcriptome of Rhipicephalus appendiculatus male and female ticks during blood feeding.</title>
        <authorList>
            <person name="de Castro M.H."/>
            <person name="de Klerk D."/>
            <person name="Pienaar R."/>
            <person name="Latif A.A."/>
            <person name="Rees D.J."/>
            <person name="Mans B.J."/>
        </authorList>
    </citation>
    <scope>NUCLEOTIDE SEQUENCE</scope>
    <source>
        <tissue evidence="1">Salivary glands</tissue>
    </source>
</reference>